<keyword evidence="1" id="KW-0132">Cell division</keyword>
<evidence type="ECO:0000313" key="1">
    <source>
        <dbReference type="EMBL" id="PAK84629.1"/>
    </source>
</evidence>
<dbReference type="AlphaFoldDB" id="A0AAE5NGT9"/>
<accession>A0AAE5NGT9</accession>
<name>A0AAE5NGT9_9MICC</name>
<proteinExistence type="predicted"/>
<sequence>MTFFELMETAQAILVSLILTDGSAQAVLHALDALKVVIRNLLLKPTTRPE</sequence>
<protein>
    <submittedName>
        <fullName evidence="1">Cell division protein FtsL</fullName>
    </submittedName>
</protein>
<evidence type="ECO:0000313" key="2">
    <source>
        <dbReference type="Proteomes" id="UP000216195"/>
    </source>
</evidence>
<dbReference type="GO" id="GO:0051301">
    <property type="term" value="P:cell division"/>
    <property type="evidence" value="ECO:0007669"/>
    <property type="project" value="UniProtKB-KW"/>
</dbReference>
<gene>
    <name evidence="1" type="ORF">B8W87_10370</name>
</gene>
<organism evidence="1 2">
    <name type="scientific">Rothia dentocariosa</name>
    <dbReference type="NCBI Taxonomy" id="2047"/>
    <lineage>
        <taxon>Bacteria</taxon>
        <taxon>Bacillati</taxon>
        <taxon>Actinomycetota</taxon>
        <taxon>Actinomycetes</taxon>
        <taxon>Micrococcales</taxon>
        <taxon>Micrococcaceae</taxon>
        <taxon>Rothia</taxon>
    </lineage>
</organism>
<dbReference type="Proteomes" id="UP000216195">
    <property type="component" value="Unassembled WGS sequence"/>
</dbReference>
<dbReference type="RefSeq" id="WP_095344051.1">
    <property type="nucleotide sequence ID" value="NZ_CP079201.1"/>
</dbReference>
<comment type="caution">
    <text evidence="1">The sequence shown here is derived from an EMBL/GenBank/DDBJ whole genome shotgun (WGS) entry which is preliminary data.</text>
</comment>
<reference evidence="1 2" key="1">
    <citation type="submission" date="2017-04" db="EMBL/GenBank/DDBJ databases">
        <title>Kefir bacterial isolates.</title>
        <authorList>
            <person name="Kim Y."/>
            <person name="Blasche S."/>
            <person name="Patil K.R."/>
        </authorList>
    </citation>
    <scope>NUCLEOTIDE SEQUENCE [LARGE SCALE GENOMIC DNA]</scope>
    <source>
        <strain evidence="1 2">OG2-1</strain>
    </source>
</reference>
<keyword evidence="1" id="KW-0131">Cell cycle</keyword>
<dbReference type="EMBL" id="NCWU01000020">
    <property type="protein sequence ID" value="PAK84629.1"/>
    <property type="molecule type" value="Genomic_DNA"/>
</dbReference>